<proteinExistence type="predicted"/>
<reference evidence="6 7" key="1">
    <citation type="submission" date="2019-09" db="EMBL/GenBank/DDBJ databases">
        <title>Draft genome of the ectomycorrhizal ascomycete Sphaerosporella brunnea.</title>
        <authorList>
            <consortium name="DOE Joint Genome Institute"/>
            <person name="Benucci G.M."/>
            <person name="Marozzi G."/>
            <person name="Antonielli L."/>
            <person name="Sanchez S."/>
            <person name="Marco P."/>
            <person name="Wang X."/>
            <person name="Falini L.B."/>
            <person name="Barry K."/>
            <person name="Haridas S."/>
            <person name="Lipzen A."/>
            <person name="Labutti K."/>
            <person name="Grigoriev I.V."/>
            <person name="Murat C."/>
            <person name="Martin F."/>
            <person name="Albertini E."/>
            <person name="Donnini D."/>
            <person name="Bonito G."/>
        </authorList>
    </citation>
    <scope>NUCLEOTIDE SEQUENCE [LARGE SCALE GENOMIC DNA]</scope>
    <source>
        <strain evidence="6 7">Sb_GMNB300</strain>
    </source>
</reference>
<keyword evidence="2 5" id="KW-0812">Transmembrane</keyword>
<evidence type="ECO:0000313" key="6">
    <source>
        <dbReference type="EMBL" id="KAA8910926.1"/>
    </source>
</evidence>
<comment type="caution">
    <text evidence="6">The sequence shown here is derived from an EMBL/GenBank/DDBJ whole genome shotgun (WGS) entry which is preliminary data.</text>
</comment>
<evidence type="ECO:0000256" key="1">
    <source>
        <dbReference type="ARBA" id="ARBA00004370"/>
    </source>
</evidence>
<feature type="transmembrane region" description="Helical" evidence="5">
    <location>
        <begin position="51"/>
        <end position="75"/>
    </location>
</feature>
<dbReference type="FunCoup" id="A0A5J5F3W2">
    <property type="interactions" value="16"/>
</dbReference>
<protein>
    <submittedName>
        <fullName evidence="6">Uncharacterized protein</fullName>
    </submittedName>
</protein>
<name>A0A5J5F3W2_9PEZI</name>
<keyword evidence="4 5" id="KW-0472">Membrane</keyword>
<organism evidence="6 7">
    <name type="scientific">Sphaerosporella brunnea</name>
    <dbReference type="NCBI Taxonomy" id="1250544"/>
    <lineage>
        <taxon>Eukaryota</taxon>
        <taxon>Fungi</taxon>
        <taxon>Dikarya</taxon>
        <taxon>Ascomycota</taxon>
        <taxon>Pezizomycotina</taxon>
        <taxon>Pezizomycetes</taxon>
        <taxon>Pezizales</taxon>
        <taxon>Pyronemataceae</taxon>
        <taxon>Sphaerosporella</taxon>
    </lineage>
</organism>
<dbReference type="AlphaFoldDB" id="A0A5J5F3W2"/>
<dbReference type="Proteomes" id="UP000326924">
    <property type="component" value="Unassembled WGS sequence"/>
</dbReference>
<keyword evidence="7" id="KW-1185">Reference proteome</keyword>
<evidence type="ECO:0000256" key="4">
    <source>
        <dbReference type="ARBA" id="ARBA00023136"/>
    </source>
</evidence>
<dbReference type="InterPro" id="IPR056552">
    <property type="entry name" value="Ribonucl_Kappa"/>
</dbReference>
<feature type="transmembrane region" description="Helical" evidence="5">
    <location>
        <begin position="7"/>
        <end position="31"/>
    </location>
</feature>
<dbReference type="OrthoDB" id="67317at2759"/>
<dbReference type="GO" id="GO:0016020">
    <property type="term" value="C:membrane"/>
    <property type="evidence" value="ECO:0007669"/>
    <property type="project" value="UniProtKB-SubCell"/>
</dbReference>
<dbReference type="InParanoid" id="A0A5J5F3W2"/>
<dbReference type="Pfam" id="PF23489">
    <property type="entry name" value="V-ATPase_su_f"/>
    <property type="match status" value="1"/>
</dbReference>
<evidence type="ECO:0000313" key="7">
    <source>
        <dbReference type="Proteomes" id="UP000326924"/>
    </source>
</evidence>
<evidence type="ECO:0000256" key="2">
    <source>
        <dbReference type="ARBA" id="ARBA00022692"/>
    </source>
</evidence>
<sequence>MKPMFSAGTAWCCTVLSAFAIVILGVIGLLFKNGHETMMGSIHDPEDGKAVANTVFASVLVYVAFFVFCAGQAWLNMRQPRGVVLQ</sequence>
<gene>
    <name evidence="6" type="ORF">FN846DRAFT_937535</name>
</gene>
<accession>A0A5J5F3W2</accession>
<keyword evidence="3 5" id="KW-1133">Transmembrane helix</keyword>
<evidence type="ECO:0000256" key="5">
    <source>
        <dbReference type="SAM" id="Phobius"/>
    </source>
</evidence>
<dbReference type="EMBL" id="VXIS01000041">
    <property type="protein sequence ID" value="KAA8910926.1"/>
    <property type="molecule type" value="Genomic_DNA"/>
</dbReference>
<evidence type="ECO:0000256" key="3">
    <source>
        <dbReference type="ARBA" id="ARBA00022989"/>
    </source>
</evidence>
<comment type="subcellular location">
    <subcellularLocation>
        <location evidence="1">Membrane</location>
    </subcellularLocation>
</comment>